<dbReference type="CDD" id="cd01025">
    <property type="entry name" value="TOPRIM_recR"/>
    <property type="match status" value="1"/>
</dbReference>
<dbReference type="SUPFAM" id="SSF111304">
    <property type="entry name" value="Recombination protein RecR"/>
    <property type="match status" value="1"/>
</dbReference>
<dbReference type="PANTHER" id="PTHR30446:SF0">
    <property type="entry name" value="RECOMBINATION PROTEIN RECR"/>
    <property type="match status" value="1"/>
</dbReference>
<dbReference type="EMBL" id="UOEE01000116">
    <property type="protein sequence ID" value="VAV90808.1"/>
    <property type="molecule type" value="Genomic_DNA"/>
</dbReference>
<dbReference type="PANTHER" id="PTHR30446">
    <property type="entry name" value="RECOMBINATION PROTEIN RECR"/>
    <property type="match status" value="1"/>
</dbReference>
<keyword evidence="4" id="KW-0862">Zinc</keyword>
<dbReference type="InterPro" id="IPR000093">
    <property type="entry name" value="DNA_Rcmb_RecR"/>
</dbReference>
<dbReference type="Gene3D" id="3.40.1360.10">
    <property type="match status" value="1"/>
</dbReference>
<evidence type="ECO:0000313" key="8">
    <source>
        <dbReference type="EMBL" id="VAV90808.1"/>
    </source>
</evidence>
<dbReference type="Pfam" id="PF13662">
    <property type="entry name" value="Toprim_4"/>
    <property type="match status" value="1"/>
</dbReference>
<dbReference type="PROSITE" id="PS50880">
    <property type="entry name" value="TOPRIM"/>
    <property type="match status" value="1"/>
</dbReference>
<keyword evidence="1" id="KW-0479">Metal-binding</keyword>
<evidence type="ECO:0000256" key="5">
    <source>
        <dbReference type="ARBA" id="ARBA00023172"/>
    </source>
</evidence>
<dbReference type="Pfam" id="PF02132">
    <property type="entry name" value="RecR_ZnF"/>
    <property type="match status" value="1"/>
</dbReference>
<gene>
    <name evidence="8" type="ORF">MNBD_ALPHA06-660</name>
</gene>
<accession>A0A3B0RR96</accession>
<dbReference type="Pfam" id="PF21176">
    <property type="entry name" value="RecR_HhH"/>
    <property type="match status" value="1"/>
</dbReference>
<protein>
    <submittedName>
        <fullName evidence="8">Recombination protein RecR</fullName>
    </submittedName>
</protein>
<dbReference type="InterPro" id="IPR015967">
    <property type="entry name" value="Rcmb_RecR_Znf"/>
</dbReference>
<dbReference type="GO" id="GO:0006310">
    <property type="term" value="P:DNA recombination"/>
    <property type="evidence" value="ECO:0007669"/>
    <property type="project" value="UniProtKB-KW"/>
</dbReference>
<keyword evidence="5" id="KW-0233">DNA recombination</keyword>
<evidence type="ECO:0000256" key="2">
    <source>
        <dbReference type="ARBA" id="ARBA00022763"/>
    </source>
</evidence>
<evidence type="ECO:0000256" key="6">
    <source>
        <dbReference type="ARBA" id="ARBA00023204"/>
    </source>
</evidence>
<feature type="domain" description="Toprim" evidence="7">
    <location>
        <begin position="83"/>
        <end position="178"/>
    </location>
</feature>
<sequence length="201" mass="21444">MPHTSAGPEIEQLITLLSRLPGLGPRSARRAVLHLIRKKEGLLAPLGRAMMNASERIVSCKLCGNIDVKNPCAICTSVGRDHRAICVVEQVGDLWALERAGAHRGRYFVLGGVLSAIDGVRPEDLHIERLITQAGDPKVSEVILALNATVDGAATAHFLSDRLQVAKVKITSIARGVPVGGELDYLDDGTLAAALHARKDV</sequence>
<evidence type="ECO:0000256" key="4">
    <source>
        <dbReference type="ARBA" id="ARBA00022833"/>
    </source>
</evidence>
<dbReference type="PROSITE" id="PS01300">
    <property type="entry name" value="RECR"/>
    <property type="match status" value="1"/>
</dbReference>
<organism evidence="8">
    <name type="scientific">hydrothermal vent metagenome</name>
    <dbReference type="NCBI Taxonomy" id="652676"/>
    <lineage>
        <taxon>unclassified sequences</taxon>
        <taxon>metagenomes</taxon>
        <taxon>ecological metagenomes</taxon>
    </lineage>
</organism>
<dbReference type="Pfam" id="PF21175">
    <property type="entry name" value="RecR_C"/>
    <property type="match status" value="1"/>
</dbReference>
<dbReference type="AlphaFoldDB" id="A0A3B0RR96"/>
<keyword evidence="2" id="KW-0227">DNA damage</keyword>
<dbReference type="InterPro" id="IPR023627">
    <property type="entry name" value="Rcmb_RecR"/>
</dbReference>
<dbReference type="Gene3D" id="6.10.250.240">
    <property type="match status" value="1"/>
</dbReference>
<dbReference type="HAMAP" id="MF_00017">
    <property type="entry name" value="RecR"/>
    <property type="match status" value="1"/>
</dbReference>
<evidence type="ECO:0000256" key="3">
    <source>
        <dbReference type="ARBA" id="ARBA00022771"/>
    </source>
</evidence>
<evidence type="ECO:0000256" key="1">
    <source>
        <dbReference type="ARBA" id="ARBA00022723"/>
    </source>
</evidence>
<dbReference type="InterPro" id="IPR006171">
    <property type="entry name" value="TOPRIM_dom"/>
</dbReference>
<proteinExistence type="inferred from homology"/>
<dbReference type="GO" id="GO:0008270">
    <property type="term" value="F:zinc ion binding"/>
    <property type="evidence" value="ECO:0007669"/>
    <property type="project" value="UniProtKB-KW"/>
</dbReference>
<dbReference type="GO" id="GO:0003677">
    <property type="term" value="F:DNA binding"/>
    <property type="evidence" value="ECO:0007669"/>
    <property type="project" value="InterPro"/>
</dbReference>
<name>A0A3B0RR96_9ZZZZ</name>
<dbReference type="InterPro" id="IPR034137">
    <property type="entry name" value="TOPRIM_RecR"/>
</dbReference>
<reference evidence="8" key="1">
    <citation type="submission" date="2018-06" db="EMBL/GenBank/DDBJ databases">
        <authorList>
            <person name="Zhirakovskaya E."/>
        </authorList>
    </citation>
    <scope>NUCLEOTIDE SEQUENCE</scope>
</reference>
<keyword evidence="3" id="KW-0863">Zinc-finger</keyword>
<dbReference type="GO" id="GO:0006281">
    <property type="term" value="P:DNA repair"/>
    <property type="evidence" value="ECO:0007669"/>
    <property type="project" value="UniProtKB-KW"/>
</dbReference>
<dbReference type="Gene3D" id="1.10.8.420">
    <property type="entry name" value="RecR Domain 1"/>
    <property type="match status" value="1"/>
</dbReference>
<dbReference type="NCBIfam" id="TIGR00615">
    <property type="entry name" value="recR"/>
    <property type="match status" value="1"/>
</dbReference>
<keyword evidence="6" id="KW-0234">DNA repair</keyword>
<evidence type="ECO:0000259" key="7">
    <source>
        <dbReference type="PROSITE" id="PS50880"/>
    </source>
</evidence>